<dbReference type="SUPFAM" id="SSF103196">
    <property type="entry name" value="Roadblock/LC7 domain"/>
    <property type="match status" value="1"/>
</dbReference>
<dbReference type="GO" id="GO:0032008">
    <property type="term" value="P:positive regulation of TOR signaling"/>
    <property type="evidence" value="ECO:0007669"/>
    <property type="project" value="InterPro"/>
</dbReference>
<dbReference type="SMART" id="SM00960">
    <property type="entry name" value="Robl_LC7"/>
    <property type="match status" value="1"/>
</dbReference>
<name>A0A497XSW7_9AQUI</name>
<dbReference type="InterPro" id="IPR037587">
    <property type="entry name" value="LAMTOR2-like"/>
</dbReference>
<dbReference type="RefSeq" id="WP_121009481.1">
    <property type="nucleotide sequence ID" value="NZ_RCCJ01000001.1"/>
</dbReference>
<gene>
    <name evidence="2" type="ORF">BCF55_0488</name>
</gene>
<reference evidence="2 3" key="1">
    <citation type="submission" date="2018-10" db="EMBL/GenBank/DDBJ databases">
        <title>Genomic Encyclopedia of Archaeal and Bacterial Type Strains, Phase II (KMG-II): from individual species to whole genera.</title>
        <authorList>
            <person name="Goeker M."/>
        </authorList>
    </citation>
    <scope>NUCLEOTIDE SEQUENCE [LARGE SCALE GENOMIC DNA]</scope>
    <source>
        <strain evidence="2 3">DSM 16510</strain>
    </source>
</reference>
<organism evidence="2 3">
    <name type="scientific">Hydrogenivirga caldilitoris</name>
    <dbReference type="NCBI Taxonomy" id="246264"/>
    <lineage>
        <taxon>Bacteria</taxon>
        <taxon>Pseudomonadati</taxon>
        <taxon>Aquificota</taxon>
        <taxon>Aquificia</taxon>
        <taxon>Aquificales</taxon>
        <taxon>Aquificaceae</taxon>
        <taxon>Hydrogenivirga</taxon>
    </lineage>
</organism>
<dbReference type="GO" id="GO:0005085">
    <property type="term" value="F:guanyl-nucleotide exchange factor activity"/>
    <property type="evidence" value="ECO:0007669"/>
    <property type="project" value="InterPro"/>
</dbReference>
<dbReference type="PANTHER" id="PTHR13323">
    <property type="entry name" value="LATE ENDOSOMAL/LYSOSOMAL MP1 INTERACTING PROTEIN"/>
    <property type="match status" value="1"/>
</dbReference>
<keyword evidence="3" id="KW-1185">Reference proteome</keyword>
<proteinExistence type="predicted"/>
<dbReference type="Gene3D" id="3.30.450.30">
    <property type="entry name" value="Dynein light chain 2a, cytoplasmic"/>
    <property type="match status" value="1"/>
</dbReference>
<comment type="caution">
    <text evidence="2">The sequence shown here is derived from an EMBL/GenBank/DDBJ whole genome shotgun (WGS) entry which is preliminary data.</text>
</comment>
<evidence type="ECO:0000259" key="1">
    <source>
        <dbReference type="SMART" id="SM00960"/>
    </source>
</evidence>
<dbReference type="OrthoDB" id="513103at2"/>
<evidence type="ECO:0000313" key="2">
    <source>
        <dbReference type="EMBL" id="RLJ70222.1"/>
    </source>
</evidence>
<dbReference type="Pfam" id="PF03259">
    <property type="entry name" value="Robl_LC7"/>
    <property type="match status" value="1"/>
</dbReference>
<accession>A0A497XSW7</accession>
<dbReference type="EMBL" id="RCCJ01000001">
    <property type="protein sequence ID" value="RLJ70222.1"/>
    <property type="molecule type" value="Genomic_DNA"/>
</dbReference>
<dbReference type="AlphaFoldDB" id="A0A497XSW7"/>
<feature type="domain" description="Roadblock/LAMTOR2" evidence="1">
    <location>
        <begin position="4"/>
        <end position="93"/>
    </location>
</feature>
<protein>
    <recommendedName>
        <fullName evidence="1">Roadblock/LAMTOR2 domain-containing protein</fullName>
    </recommendedName>
</protein>
<dbReference type="InterPro" id="IPR004942">
    <property type="entry name" value="Roadblock/LAMTOR2_dom"/>
</dbReference>
<dbReference type="Proteomes" id="UP000267841">
    <property type="component" value="Unassembled WGS sequence"/>
</dbReference>
<sequence>MDKYEKVLQELIKSSGLEGAVLVSADGLPISAVLKPGIEEDRVAAMSAAILSLGEKVTEELQKGTLEQITIKGEEGYIVLTGIGQDAVLTVLASNAAKLGLLLMDIKKAQTQLKEAIG</sequence>
<dbReference type="GO" id="GO:0060090">
    <property type="term" value="F:molecular adaptor activity"/>
    <property type="evidence" value="ECO:0007669"/>
    <property type="project" value="InterPro"/>
</dbReference>
<evidence type="ECO:0000313" key="3">
    <source>
        <dbReference type="Proteomes" id="UP000267841"/>
    </source>
</evidence>